<protein>
    <submittedName>
        <fullName evidence="1">Uncharacterized protein</fullName>
    </submittedName>
</protein>
<evidence type="ECO:0000313" key="1">
    <source>
        <dbReference type="EMBL" id="ANZ49451.1"/>
    </source>
</evidence>
<dbReference type="RefSeq" id="YP_009278704.1">
    <property type="nucleotide sequence ID" value="NC_031010.1"/>
</dbReference>
<accession>A0A1B2IDW1</accession>
<gene>
    <name evidence="1" type="ORF">KWAN_99</name>
</gene>
<sequence>MKKAQWRGKRHAYEQFQLKQIQRVWVDFVGGDFHEDTPAEQILSNVGIRLVKSADVKLCSDQHIGNK</sequence>
<dbReference type="KEGG" id="vg:29061943"/>
<proteinExistence type="predicted"/>
<organism evidence="1 2">
    <name type="scientific">Erwinia phage vB_EamM_Kwan</name>
    <dbReference type="NCBI Taxonomy" id="1883374"/>
    <lineage>
        <taxon>Viruses</taxon>
        <taxon>Duplodnaviria</taxon>
        <taxon>Heunggongvirae</taxon>
        <taxon>Uroviricota</taxon>
        <taxon>Caudoviricetes</taxon>
        <taxon>Chimalliviridae</taxon>
        <taxon>Wellingtonvirus</taxon>
        <taxon>Wellingtonvirus wellington</taxon>
    </lineage>
</organism>
<evidence type="ECO:0000313" key="2">
    <source>
        <dbReference type="Proteomes" id="UP000202923"/>
    </source>
</evidence>
<dbReference type="EMBL" id="KX397369">
    <property type="protein sequence ID" value="ANZ49451.1"/>
    <property type="molecule type" value="Genomic_DNA"/>
</dbReference>
<name>A0A1B2IDW1_9CAUD</name>
<dbReference type="GeneID" id="29061943"/>
<reference evidence="1 2" key="1">
    <citation type="submission" date="2016-06" db="EMBL/GenBank/DDBJ databases">
        <authorList>
            <person name="Kjaerup R.B."/>
            <person name="Dalgaard T.S."/>
            <person name="Juul-Madsen H.R."/>
        </authorList>
    </citation>
    <scope>NUCLEOTIDE SEQUENCE [LARGE SCALE GENOMIC DNA]</scope>
</reference>
<dbReference type="Proteomes" id="UP000202923">
    <property type="component" value="Genome"/>
</dbReference>